<reference evidence="3 4" key="1">
    <citation type="submission" date="2014-11" db="EMBL/GenBank/DDBJ databases">
        <title>Symbiosis island explosion on the genome of extra-slow-growing strains of soybean bradyrhizobia with massive insertion sequences.</title>
        <authorList>
            <person name="Iida T."/>
            <person name="Minamisawa K."/>
        </authorList>
    </citation>
    <scope>NUCLEOTIDE SEQUENCE [LARGE SCALE GENOMIC DNA]</scope>
    <source>
        <strain evidence="3 4">NK6</strain>
    </source>
</reference>
<accession>A0A0E4FX00</accession>
<dbReference type="InterPro" id="IPR007560">
    <property type="entry name" value="Restrct_endonuc_IV_Mrr"/>
</dbReference>
<dbReference type="GO" id="GO:0004519">
    <property type="term" value="F:endonuclease activity"/>
    <property type="evidence" value="ECO:0007669"/>
    <property type="project" value="InterPro"/>
</dbReference>
<evidence type="ECO:0000313" key="3">
    <source>
        <dbReference type="EMBL" id="BAR58803.1"/>
    </source>
</evidence>
<dbReference type="Proteomes" id="UP000063308">
    <property type="component" value="Chromosome"/>
</dbReference>
<evidence type="ECO:0000313" key="4">
    <source>
        <dbReference type="Proteomes" id="UP000063308"/>
    </source>
</evidence>
<dbReference type="REBASE" id="108682">
    <property type="entry name" value="BdiNK6ORF5645P"/>
</dbReference>
<name>A0A0E4FX00_9BRAD</name>
<dbReference type="Gene3D" id="3.40.1350.10">
    <property type="match status" value="1"/>
</dbReference>
<dbReference type="InterPro" id="IPR041409">
    <property type="entry name" value="RE_AspBHI_N"/>
</dbReference>
<evidence type="ECO:0008006" key="5">
    <source>
        <dbReference type="Google" id="ProtNLM"/>
    </source>
</evidence>
<proteinExistence type="predicted"/>
<dbReference type="AlphaFoldDB" id="A0A0E4FX00"/>
<feature type="domain" description="Restriction endonuclease AspBHI N-terminal" evidence="2">
    <location>
        <begin position="83"/>
        <end position="236"/>
    </location>
</feature>
<dbReference type="GO" id="GO:0003677">
    <property type="term" value="F:DNA binding"/>
    <property type="evidence" value="ECO:0007669"/>
    <property type="project" value="InterPro"/>
</dbReference>
<dbReference type="Pfam" id="PF18062">
    <property type="entry name" value="RE_AspBHI_N"/>
    <property type="match status" value="1"/>
</dbReference>
<dbReference type="Pfam" id="PF04471">
    <property type="entry name" value="Mrr_cat"/>
    <property type="match status" value="1"/>
</dbReference>
<evidence type="ECO:0000259" key="2">
    <source>
        <dbReference type="Pfam" id="PF18062"/>
    </source>
</evidence>
<gene>
    <name evidence="3" type="ORF">NK6_5645</name>
</gene>
<organism evidence="3 4">
    <name type="scientific">Bradyrhizobium diazoefficiens</name>
    <dbReference type="NCBI Taxonomy" id="1355477"/>
    <lineage>
        <taxon>Bacteria</taxon>
        <taxon>Pseudomonadati</taxon>
        <taxon>Pseudomonadota</taxon>
        <taxon>Alphaproteobacteria</taxon>
        <taxon>Hyphomicrobiales</taxon>
        <taxon>Nitrobacteraceae</taxon>
        <taxon>Bradyrhizobium</taxon>
    </lineage>
</organism>
<protein>
    <recommendedName>
        <fullName evidence="5">Restriction endonuclease</fullName>
    </recommendedName>
</protein>
<dbReference type="Gene3D" id="2.30.280.20">
    <property type="match status" value="1"/>
</dbReference>
<dbReference type="CDD" id="cd22335">
    <property type="entry name" value="MspjI-like"/>
    <property type="match status" value="1"/>
</dbReference>
<dbReference type="EMBL" id="AP014685">
    <property type="protein sequence ID" value="BAR58803.1"/>
    <property type="molecule type" value="Genomic_DNA"/>
</dbReference>
<feature type="domain" description="Restriction endonuclease type IV Mrr" evidence="1">
    <location>
        <begin position="281"/>
        <end position="400"/>
    </location>
</feature>
<dbReference type="InterPro" id="IPR011856">
    <property type="entry name" value="tRNA_endonuc-like_dom_sf"/>
</dbReference>
<evidence type="ECO:0000259" key="1">
    <source>
        <dbReference type="Pfam" id="PF04471"/>
    </source>
</evidence>
<dbReference type="GO" id="GO:0009307">
    <property type="term" value="P:DNA restriction-modification system"/>
    <property type="evidence" value="ECO:0007669"/>
    <property type="project" value="InterPro"/>
</dbReference>
<sequence length="437" mass="48897">MGLVRNGRAGVLMKIGQIFRYARPYSETPTEIDGLANFFAATKTSAETKMLLEAGIQAPARIRGPDGPRVPAVLIRSSPHKAGSEGTPWQDVFRPDQGHIRYFGDNKTPGKDPSTTPGNRLLLEQFSLHASNSELDRSRACPIVCFRSVSLHNRIKGQIEFQGIGLVERAELVSQIEPKTGIPFVNYVFDFLIVSLLSENETLNWAWIDERRNPAFSSSEAFRNAPVSWQKWVHQGVSAFGTIRRAVSRQSIVRRSEQQPPSASRESRVLHEVYKFYENRKHRFEALAAAIADRILTQHGGLYRRGWVTRGSSDNGIDFVGRLDIGSELACTKLVVLGQAKCEDPASPTNGNDIARTVARLRRGWIAVYVTTSYFTAQTQSEVIEDQYPIVLVDGYRLAREVNAILLSKAVDCATFLAEIDGEYELQLARRSPRRFC</sequence>